<dbReference type="RefSeq" id="XP_059602101.1">
    <property type="nucleotide sequence ID" value="XM_059743878.1"/>
</dbReference>
<reference evidence="1" key="2">
    <citation type="submission" date="2025-08" db="UniProtKB">
        <authorList>
            <consortium name="RefSeq"/>
        </authorList>
    </citation>
    <scope>IDENTIFICATION</scope>
</reference>
<accession>A0AAJ8BTG3</accession>
<sequence length="55" mass="6323">MTWPYARNRDFWPYGLDMYMEQSLEMSRVLGTAGLETSISLAASSLYQPDWDASI</sequence>
<name>A0AAJ8BTG3_ASPNG</name>
<dbReference type="KEGG" id="ang:An13g02170"/>
<dbReference type="GeneID" id="84592829"/>
<organism evidence="1">
    <name type="scientific">Aspergillus niger</name>
    <dbReference type="NCBI Taxonomy" id="5061"/>
    <lineage>
        <taxon>Eukaryota</taxon>
        <taxon>Fungi</taxon>
        <taxon>Dikarya</taxon>
        <taxon>Ascomycota</taxon>
        <taxon>Pezizomycotina</taxon>
        <taxon>Eurotiomycetes</taxon>
        <taxon>Eurotiomycetidae</taxon>
        <taxon>Eurotiales</taxon>
        <taxon>Aspergillaceae</taxon>
        <taxon>Aspergillus</taxon>
        <taxon>Aspergillus subgen. Circumdati</taxon>
    </lineage>
</organism>
<evidence type="ECO:0000313" key="1">
    <source>
        <dbReference type="RefSeq" id="XP_059602101.1"/>
    </source>
</evidence>
<gene>
    <name evidence="1" type="ORF">An13g02170</name>
</gene>
<dbReference type="AlphaFoldDB" id="A0AAJ8BTG3"/>
<protein>
    <submittedName>
        <fullName evidence="1">Uncharacterized protein</fullName>
    </submittedName>
</protein>
<reference evidence="1" key="1">
    <citation type="submission" date="2025-02" db="EMBL/GenBank/DDBJ databases">
        <authorList>
            <consortium name="NCBI Genome Project"/>
        </authorList>
    </citation>
    <scope>NUCLEOTIDE SEQUENCE</scope>
</reference>
<proteinExistence type="predicted"/>
<dbReference type="VEuPathDB" id="FungiDB:An13g02170"/>